<accession>A0A0A9EZD1</accession>
<proteinExistence type="predicted"/>
<sequence length="88" mass="10283">MENQNQKQLTPIKHRLVNMECAANWRILSRSTMIVSSQQAPSCICPQLPTHCQKVHNLDRRRIFPSPPYMVLVNENETERRTTQSTLH</sequence>
<reference evidence="1" key="2">
    <citation type="journal article" date="2015" name="Data Brief">
        <title>Shoot transcriptome of the giant reed, Arundo donax.</title>
        <authorList>
            <person name="Barrero R.A."/>
            <person name="Guerrero F.D."/>
            <person name="Moolhuijzen P."/>
            <person name="Goolsby J.A."/>
            <person name="Tidwell J."/>
            <person name="Bellgard S.E."/>
            <person name="Bellgard M.I."/>
        </authorList>
    </citation>
    <scope>NUCLEOTIDE SEQUENCE</scope>
    <source>
        <tissue evidence="1">Shoot tissue taken approximately 20 cm above the soil surface</tissue>
    </source>
</reference>
<name>A0A0A9EZD1_ARUDO</name>
<dbReference type="AlphaFoldDB" id="A0A0A9EZD1"/>
<protein>
    <submittedName>
        <fullName evidence="1">Uncharacterized protein</fullName>
    </submittedName>
</protein>
<reference evidence="1" key="1">
    <citation type="submission" date="2014-09" db="EMBL/GenBank/DDBJ databases">
        <authorList>
            <person name="Magalhaes I.L.F."/>
            <person name="Oliveira U."/>
            <person name="Santos F.R."/>
            <person name="Vidigal T.H.D.A."/>
            <person name="Brescovit A.D."/>
            <person name="Santos A.J."/>
        </authorList>
    </citation>
    <scope>NUCLEOTIDE SEQUENCE</scope>
    <source>
        <tissue evidence="1">Shoot tissue taken approximately 20 cm above the soil surface</tissue>
    </source>
</reference>
<evidence type="ECO:0000313" key="1">
    <source>
        <dbReference type="EMBL" id="JAE04339.1"/>
    </source>
</evidence>
<dbReference type="EMBL" id="GBRH01193557">
    <property type="protein sequence ID" value="JAE04339.1"/>
    <property type="molecule type" value="Transcribed_RNA"/>
</dbReference>
<organism evidence="1">
    <name type="scientific">Arundo donax</name>
    <name type="common">Giant reed</name>
    <name type="synonym">Donax arundinaceus</name>
    <dbReference type="NCBI Taxonomy" id="35708"/>
    <lineage>
        <taxon>Eukaryota</taxon>
        <taxon>Viridiplantae</taxon>
        <taxon>Streptophyta</taxon>
        <taxon>Embryophyta</taxon>
        <taxon>Tracheophyta</taxon>
        <taxon>Spermatophyta</taxon>
        <taxon>Magnoliopsida</taxon>
        <taxon>Liliopsida</taxon>
        <taxon>Poales</taxon>
        <taxon>Poaceae</taxon>
        <taxon>PACMAD clade</taxon>
        <taxon>Arundinoideae</taxon>
        <taxon>Arundineae</taxon>
        <taxon>Arundo</taxon>
    </lineage>
</organism>